<dbReference type="Proteomes" id="UP000243579">
    <property type="component" value="Unassembled WGS sequence"/>
</dbReference>
<evidence type="ECO:0000256" key="2">
    <source>
        <dbReference type="ARBA" id="ARBA00013977"/>
    </source>
</evidence>
<evidence type="ECO:0000256" key="4">
    <source>
        <dbReference type="ARBA" id="ARBA00022989"/>
    </source>
</evidence>
<gene>
    <name evidence="7" type="ORF">ACHHYP_13162</name>
</gene>
<reference evidence="7 8" key="1">
    <citation type="journal article" date="2014" name="Genome Biol. Evol.">
        <title>The secreted proteins of Achlya hypogyna and Thraustotheca clavata identify the ancestral oomycete secretome and reveal gene acquisitions by horizontal gene transfer.</title>
        <authorList>
            <person name="Misner I."/>
            <person name="Blouin N."/>
            <person name="Leonard G."/>
            <person name="Richards T.A."/>
            <person name="Lane C.E."/>
        </authorList>
    </citation>
    <scope>NUCLEOTIDE SEQUENCE [LARGE SCALE GENOMIC DNA]</scope>
    <source>
        <strain evidence="7 8">ATCC 48635</strain>
    </source>
</reference>
<keyword evidence="5 6" id="KW-0472">Membrane</keyword>
<proteinExistence type="predicted"/>
<feature type="transmembrane region" description="Helical" evidence="6">
    <location>
        <begin position="93"/>
        <end position="111"/>
    </location>
</feature>
<dbReference type="OrthoDB" id="79425at2759"/>
<dbReference type="AlphaFoldDB" id="A0A1V9ZFX0"/>
<comment type="caution">
    <text evidence="7">The sequence shown here is derived from an EMBL/GenBank/DDBJ whole genome shotgun (WGS) entry which is preliminary data.</text>
</comment>
<feature type="transmembrane region" description="Helical" evidence="6">
    <location>
        <begin position="154"/>
        <end position="172"/>
    </location>
</feature>
<comment type="subcellular location">
    <subcellularLocation>
        <location evidence="1">Membrane</location>
        <topology evidence="1">Multi-pass membrane protein</topology>
    </subcellularLocation>
</comment>
<dbReference type="PANTHER" id="PTHR13628:SF1">
    <property type="entry name" value="TRANSMEMBRANE PROTEIN 267"/>
    <property type="match status" value="1"/>
</dbReference>
<evidence type="ECO:0000313" key="7">
    <source>
        <dbReference type="EMBL" id="OQR96872.1"/>
    </source>
</evidence>
<dbReference type="GO" id="GO:0016020">
    <property type="term" value="C:membrane"/>
    <property type="evidence" value="ECO:0007669"/>
    <property type="project" value="UniProtKB-SubCell"/>
</dbReference>
<accession>A0A1V9ZFX0</accession>
<dbReference type="Pfam" id="PF04307">
    <property type="entry name" value="YdjM"/>
    <property type="match status" value="1"/>
</dbReference>
<keyword evidence="8" id="KW-1185">Reference proteome</keyword>
<evidence type="ECO:0000313" key="8">
    <source>
        <dbReference type="Proteomes" id="UP000243579"/>
    </source>
</evidence>
<organism evidence="7 8">
    <name type="scientific">Achlya hypogyna</name>
    <name type="common">Oomycete</name>
    <name type="synonym">Protoachlya hypogyna</name>
    <dbReference type="NCBI Taxonomy" id="1202772"/>
    <lineage>
        <taxon>Eukaryota</taxon>
        <taxon>Sar</taxon>
        <taxon>Stramenopiles</taxon>
        <taxon>Oomycota</taxon>
        <taxon>Saprolegniomycetes</taxon>
        <taxon>Saprolegniales</taxon>
        <taxon>Achlyaceae</taxon>
        <taxon>Achlya</taxon>
    </lineage>
</organism>
<evidence type="ECO:0000256" key="3">
    <source>
        <dbReference type="ARBA" id="ARBA00022692"/>
    </source>
</evidence>
<feature type="transmembrane region" description="Helical" evidence="6">
    <location>
        <begin position="12"/>
        <end position="36"/>
    </location>
</feature>
<evidence type="ECO:0000256" key="1">
    <source>
        <dbReference type="ARBA" id="ARBA00004141"/>
    </source>
</evidence>
<feature type="transmembrane region" description="Helical" evidence="6">
    <location>
        <begin position="118"/>
        <end position="142"/>
    </location>
</feature>
<name>A0A1V9ZFX0_ACHHY</name>
<evidence type="ECO:0000256" key="6">
    <source>
        <dbReference type="SAM" id="Phobius"/>
    </source>
</evidence>
<dbReference type="PANTHER" id="PTHR13628">
    <property type="entry name" value="TRANSMEMBRANE PROTEIN 267"/>
    <property type="match status" value="1"/>
</dbReference>
<evidence type="ECO:0000256" key="5">
    <source>
        <dbReference type="ARBA" id="ARBA00023136"/>
    </source>
</evidence>
<keyword evidence="4 6" id="KW-1133">Transmembrane helix</keyword>
<dbReference type="EMBL" id="JNBR01000126">
    <property type="protein sequence ID" value="OQR96872.1"/>
    <property type="molecule type" value="Genomic_DNA"/>
</dbReference>
<protein>
    <recommendedName>
        <fullName evidence="2">Transmembrane protein 267</fullName>
    </recommendedName>
</protein>
<dbReference type="InterPro" id="IPR026572">
    <property type="entry name" value="TMEM267"/>
</dbReference>
<dbReference type="InterPro" id="IPR007404">
    <property type="entry name" value="YdjM-like"/>
</dbReference>
<keyword evidence="3 6" id="KW-0812">Transmembrane</keyword>
<sequence>MLAATACADTRHVLETLALVSHGAAANAVLVLLPLYSQYRTRPSRAVRPWPALVHPAGLSTQLVVICMLADDVLHRRTCWQQARIFYGLVDNATHATVALLAWALACLYAYPFQRLQLLEGVIALLIGSLLDLDHFVAAAGWTFQAATSLSERPLGHAVAFIAAIALVVWCACPRSRRIRAVALVLVCLLSHQLRDAFRRGLWIAPGVGSTPPLPYAMYLALELSLPWVLARWWRWMEPAPPRRARREEPAIVV</sequence>